<keyword evidence="3" id="KW-0677">Repeat</keyword>
<dbReference type="SUPFAM" id="SSF57667">
    <property type="entry name" value="beta-beta-alpha zinc fingers"/>
    <property type="match status" value="2"/>
</dbReference>
<dbReference type="InterPro" id="IPR050331">
    <property type="entry name" value="Zinc_finger"/>
</dbReference>
<evidence type="ECO:0000256" key="1">
    <source>
        <dbReference type="ARBA" id="ARBA00004123"/>
    </source>
</evidence>
<dbReference type="SMART" id="SM00355">
    <property type="entry name" value="ZnF_C2H2"/>
    <property type="match status" value="3"/>
</dbReference>
<organism evidence="10">
    <name type="scientific">Dermatophagoides farinae</name>
    <name type="common">American house dust mite</name>
    <dbReference type="NCBI Taxonomy" id="6954"/>
    <lineage>
        <taxon>Eukaryota</taxon>
        <taxon>Metazoa</taxon>
        <taxon>Ecdysozoa</taxon>
        <taxon>Arthropoda</taxon>
        <taxon>Chelicerata</taxon>
        <taxon>Arachnida</taxon>
        <taxon>Acari</taxon>
        <taxon>Acariformes</taxon>
        <taxon>Sarcoptiformes</taxon>
        <taxon>Astigmata</taxon>
        <taxon>Psoroptidia</taxon>
        <taxon>Analgoidea</taxon>
        <taxon>Pyroglyphidae</taxon>
        <taxon>Dermatophagoidinae</taxon>
        <taxon>Dermatophagoides</taxon>
    </lineage>
</organism>
<reference evidence="10" key="1">
    <citation type="submission" date="2020-06" db="EMBL/GenBank/DDBJ databases">
        <authorList>
            <person name="Ji K."/>
            <person name="Li J."/>
        </authorList>
    </citation>
    <scope>NUCLEOTIDE SEQUENCE</scope>
    <source>
        <strain evidence="10">JKM2019</strain>
        <tissue evidence="10">Whole body</tissue>
    </source>
</reference>
<gene>
    <name evidence="10" type="ORF">HUG17_6753</name>
</gene>
<evidence type="ECO:0000259" key="9">
    <source>
        <dbReference type="PROSITE" id="PS50157"/>
    </source>
</evidence>
<evidence type="ECO:0000256" key="7">
    <source>
        <dbReference type="PROSITE-ProRule" id="PRU00042"/>
    </source>
</evidence>
<feature type="domain" description="C2H2-type" evidence="9">
    <location>
        <begin position="196"/>
        <end position="224"/>
    </location>
</feature>
<dbReference type="GO" id="GO:0003676">
    <property type="term" value="F:nucleic acid binding"/>
    <property type="evidence" value="ECO:0007669"/>
    <property type="project" value="InterPro"/>
</dbReference>
<feature type="domain" description="C2H2-type" evidence="9">
    <location>
        <begin position="168"/>
        <end position="195"/>
    </location>
</feature>
<evidence type="ECO:0000313" key="10">
    <source>
        <dbReference type="EMBL" id="KAH7644391.1"/>
    </source>
</evidence>
<keyword evidence="5" id="KW-0862">Zinc</keyword>
<dbReference type="SMART" id="SM00451">
    <property type="entry name" value="ZnF_U1"/>
    <property type="match status" value="1"/>
</dbReference>
<sequence>MDFQSEFTNNDPNGYQTIGRQVEIDSNDNQRLIIEELFESTMNAMETAMENEQKILESKLEIIEKRLMSRLMNIEVKFVHSCHDIRSLTDDFIDYQQHCLNRPKPPTKRRSERLSTKRSNDVVVNAAIDDNQESDLSGSTTDDDEDEDEYTAPKNRKKATTKQSSSSLSCPKCSFKFESEAILNSHLKTHVPGREQICELCGNLFTRKSDLDRHNRTVHSDVKRLFKCQFCNYACSLELSLQKTYTYTFKRSFRHDRDRHMQTHTNERPYYCKDCNINFRQKYNLSRHLRSPKHQQQIQLQQQQQEKESQ</sequence>
<proteinExistence type="predicted"/>
<dbReference type="Gene3D" id="3.30.160.60">
    <property type="entry name" value="Classic Zinc Finger"/>
    <property type="match status" value="2"/>
</dbReference>
<dbReference type="PANTHER" id="PTHR16515">
    <property type="entry name" value="PR DOMAIN ZINC FINGER PROTEIN"/>
    <property type="match status" value="1"/>
</dbReference>
<dbReference type="GO" id="GO:0008270">
    <property type="term" value="F:zinc ion binding"/>
    <property type="evidence" value="ECO:0007669"/>
    <property type="project" value="UniProtKB-KW"/>
</dbReference>
<keyword evidence="2" id="KW-0479">Metal-binding</keyword>
<dbReference type="PROSITE" id="PS50157">
    <property type="entry name" value="ZINC_FINGER_C2H2_2"/>
    <property type="match status" value="3"/>
</dbReference>
<keyword evidence="6" id="KW-0539">Nucleus</keyword>
<feature type="compositionally biased region" description="Acidic residues" evidence="8">
    <location>
        <begin position="141"/>
        <end position="150"/>
    </location>
</feature>
<name>A0A9D4SK82_DERFA</name>
<dbReference type="EMBL" id="SDOV01000002">
    <property type="protein sequence ID" value="KAH7644391.1"/>
    <property type="molecule type" value="Genomic_DNA"/>
</dbReference>
<dbReference type="FunFam" id="3.30.160.60:FF:000710">
    <property type="entry name" value="Zinc finger protein 768"/>
    <property type="match status" value="1"/>
</dbReference>
<evidence type="ECO:0000256" key="5">
    <source>
        <dbReference type="ARBA" id="ARBA00022833"/>
    </source>
</evidence>
<feature type="compositionally biased region" description="Low complexity" evidence="8">
    <location>
        <begin position="295"/>
        <end position="304"/>
    </location>
</feature>
<evidence type="ECO:0000256" key="2">
    <source>
        <dbReference type="ARBA" id="ARBA00022723"/>
    </source>
</evidence>
<dbReference type="GO" id="GO:0005634">
    <property type="term" value="C:nucleus"/>
    <property type="evidence" value="ECO:0007669"/>
    <property type="project" value="UniProtKB-SubCell"/>
</dbReference>
<comment type="subcellular location">
    <subcellularLocation>
        <location evidence="1">Nucleus</location>
    </subcellularLocation>
</comment>
<dbReference type="GO" id="GO:0010468">
    <property type="term" value="P:regulation of gene expression"/>
    <property type="evidence" value="ECO:0007669"/>
    <property type="project" value="TreeGrafter"/>
</dbReference>
<feature type="compositionally biased region" description="Low complexity" evidence="8">
    <location>
        <begin position="161"/>
        <end position="170"/>
    </location>
</feature>
<accession>A0A9D4SK82</accession>
<reference evidence="10" key="2">
    <citation type="journal article" date="2021" name="World Allergy Organ. J.">
        <title>Chromosome-level assembly of Dermatophagoides farinae genome and transcriptome reveals two novel allergens Der f 37 and Der f 39.</title>
        <authorList>
            <person name="Chen J."/>
            <person name="Cai Z."/>
            <person name="Fan D."/>
            <person name="Hu J."/>
            <person name="Hou Y."/>
            <person name="He Y."/>
            <person name="Zhang Z."/>
            <person name="Zhao Z."/>
            <person name="Gao P."/>
            <person name="Hu W."/>
            <person name="Sun J."/>
            <person name="Li J."/>
            <person name="Ji K."/>
        </authorList>
    </citation>
    <scope>NUCLEOTIDE SEQUENCE</scope>
    <source>
        <strain evidence="10">JKM2019</strain>
    </source>
</reference>
<evidence type="ECO:0000256" key="3">
    <source>
        <dbReference type="ARBA" id="ARBA00022737"/>
    </source>
</evidence>
<dbReference type="InterPro" id="IPR003604">
    <property type="entry name" value="Matrin/U1-like-C_Znf_C2H2"/>
</dbReference>
<dbReference type="PROSITE" id="PS00028">
    <property type="entry name" value="ZINC_FINGER_C2H2_1"/>
    <property type="match status" value="3"/>
</dbReference>
<dbReference type="Proteomes" id="UP000828236">
    <property type="component" value="Unassembled WGS sequence"/>
</dbReference>
<protein>
    <submittedName>
        <fullName evidence="10">Zinc finger protein 41</fullName>
    </submittedName>
</protein>
<dbReference type="AlphaFoldDB" id="A0A9D4SK82"/>
<evidence type="ECO:0000256" key="6">
    <source>
        <dbReference type="ARBA" id="ARBA00023242"/>
    </source>
</evidence>
<feature type="domain" description="C2H2-type" evidence="9">
    <location>
        <begin position="270"/>
        <end position="299"/>
    </location>
</feature>
<keyword evidence="4 7" id="KW-0863">Zinc-finger</keyword>
<dbReference type="Pfam" id="PF00096">
    <property type="entry name" value="zf-C2H2"/>
    <property type="match status" value="2"/>
</dbReference>
<feature type="region of interest" description="Disordered" evidence="8">
    <location>
        <begin position="290"/>
        <end position="310"/>
    </location>
</feature>
<dbReference type="InterPro" id="IPR013087">
    <property type="entry name" value="Znf_C2H2_type"/>
</dbReference>
<feature type="region of interest" description="Disordered" evidence="8">
    <location>
        <begin position="98"/>
        <end position="170"/>
    </location>
</feature>
<comment type="caution">
    <text evidence="10">The sequence shown here is derived from an EMBL/GenBank/DDBJ whole genome shotgun (WGS) entry which is preliminary data.</text>
</comment>
<evidence type="ECO:0000256" key="8">
    <source>
        <dbReference type="SAM" id="MobiDB-lite"/>
    </source>
</evidence>
<dbReference type="PANTHER" id="PTHR16515:SF49">
    <property type="entry name" value="GASTRULA ZINC FINGER PROTEIN XLCGF49.1-LIKE-RELATED"/>
    <property type="match status" value="1"/>
</dbReference>
<dbReference type="InterPro" id="IPR036236">
    <property type="entry name" value="Znf_C2H2_sf"/>
</dbReference>
<evidence type="ECO:0000256" key="4">
    <source>
        <dbReference type="ARBA" id="ARBA00022771"/>
    </source>
</evidence>